<gene>
    <name evidence="2" type="ORF">HMPREF9336_00328</name>
</gene>
<reference evidence="2 3" key="1">
    <citation type="journal article" date="2011" name="Stand. Genomic Sci.">
        <title>High quality draft genome sequence of Segniliparus rugosus CDC 945(T)= (ATCC BAA-974(T)).</title>
        <authorList>
            <person name="Earl A.M."/>
            <person name="Desjardins C.A."/>
            <person name="Fitzgerald M.G."/>
            <person name="Arachchi H.M."/>
            <person name="Zeng Q."/>
            <person name="Mehta T."/>
            <person name="Griggs A."/>
            <person name="Birren B.W."/>
            <person name="Toney N.C."/>
            <person name="Carr J."/>
            <person name="Posey J."/>
            <person name="Butler W.R."/>
        </authorList>
    </citation>
    <scope>NUCLEOTIDE SEQUENCE [LARGE SCALE GENOMIC DNA]</scope>
    <source>
        <strain evidence="3">ATCC BAA-974 / DSM 45345 / CCUG 50838 / CIP 108380 / JCM 13579 / CDC 945</strain>
    </source>
</reference>
<evidence type="ECO:0000313" key="3">
    <source>
        <dbReference type="Proteomes" id="UP000004816"/>
    </source>
</evidence>
<sequence length="366" mass="38991">MSDKGFSLASARKRLSGAGSFAGSSSAMKLTAAAVLFSAVGAAGLSSSGQAAAEQDFHPIWCPQATTYYIQLREALDPLRAATVAHDLDIAKAKRQAGQPKPAKPAPNVNSNPDQPPYTEDGNPLRPRYSEPHSLPLPQPPADQPSDPASAAPAAPTGPAPAKQWAWGDPEVQDAVDQFEEKSPLLFRRINTLVAMTWWAELQDAGSALSEKFGQIIGDEREEVSAQDLTRDWISLEEQYDVVKNLCIGWGETAVPGVHPPGQPEWPEGSSPDTARPPGIENTAWPHTPGWVDVDVPDPDDPSAPPSPHRPFTPLAETNQTPLAPPGCERYDFRAGGMAQNGGCPNDRADEPEASDGSSDSEDSEE</sequence>
<comment type="caution">
    <text evidence="2">The sequence shown here is derived from an EMBL/GenBank/DDBJ whole genome shotgun (WGS) entry which is preliminary data.</text>
</comment>
<feature type="region of interest" description="Disordered" evidence="1">
    <location>
        <begin position="94"/>
        <end position="165"/>
    </location>
</feature>
<dbReference type="HOGENOM" id="CLU_816098_0_0_11"/>
<feature type="region of interest" description="Disordered" evidence="1">
    <location>
        <begin position="256"/>
        <end position="366"/>
    </location>
</feature>
<proteinExistence type="predicted"/>
<evidence type="ECO:0000256" key="1">
    <source>
        <dbReference type="SAM" id="MobiDB-lite"/>
    </source>
</evidence>
<dbReference type="AlphaFoldDB" id="E5XLF9"/>
<feature type="compositionally biased region" description="Pro residues" evidence="1">
    <location>
        <begin position="302"/>
        <end position="311"/>
    </location>
</feature>
<protein>
    <submittedName>
        <fullName evidence="2">Uncharacterized protein</fullName>
    </submittedName>
</protein>
<accession>E5XLF9</accession>
<name>E5XLF9_SEGRC</name>
<dbReference type="EMBL" id="ACZI02000003">
    <property type="protein sequence ID" value="EFV14805.2"/>
    <property type="molecule type" value="Genomic_DNA"/>
</dbReference>
<organism evidence="2 3">
    <name type="scientific">Segniliparus rugosus (strain ATCC BAA-974 / DSM 45345 / CCUG 50838 / CIP 108380 / JCM 13579 / CDC 945)</name>
    <dbReference type="NCBI Taxonomy" id="679197"/>
    <lineage>
        <taxon>Bacteria</taxon>
        <taxon>Bacillati</taxon>
        <taxon>Actinomycetota</taxon>
        <taxon>Actinomycetes</taxon>
        <taxon>Mycobacteriales</taxon>
        <taxon>Segniliparaceae</taxon>
        <taxon>Segniliparus</taxon>
    </lineage>
</organism>
<evidence type="ECO:0000313" key="2">
    <source>
        <dbReference type="EMBL" id="EFV14805.2"/>
    </source>
</evidence>
<feature type="compositionally biased region" description="Low complexity" evidence="1">
    <location>
        <begin position="144"/>
        <end position="162"/>
    </location>
</feature>
<keyword evidence="3" id="KW-1185">Reference proteome</keyword>
<feature type="compositionally biased region" description="Acidic residues" evidence="1">
    <location>
        <begin position="350"/>
        <end position="366"/>
    </location>
</feature>
<dbReference type="Proteomes" id="UP000004816">
    <property type="component" value="Unassembled WGS sequence"/>
</dbReference>
<dbReference type="STRING" id="679197.HMPREF9336_00328"/>